<sequence>MRPLQLLLPLSLALLVSSAGAQNLPYPPADTAPLSTVQVSGLARDMRIEPRQAKRIAGAYEMSNGWYLRVNTAVRHIDAIIDDQQPLRLVQVARNKFASGDGNVTMEFGRGTQRDEMEMSYVPGGAFAQRVVMTSTLAQR</sequence>
<accession>A0A1I1HFY2</accession>
<organism evidence="2 3">
    <name type="scientific">Massilia yuzhufengensis</name>
    <dbReference type="NCBI Taxonomy" id="1164594"/>
    <lineage>
        <taxon>Bacteria</taxon>
        <taxon>Pseudomonadati</taxon>
        <taxon>Pseudomonadota</taxon>
        <taxon>Betaproteobacteria</taxon>
        <taxon>Burkholderiales</taxon>
        <taxon>Oxalobacteraceae</taxon>
        <taxon>Telluria group</taxon>
        <taxon>Massilia</taxon>
    </lineage>
</organism>
<protein>
    <submittedName>
        <fullName evidence="2">Uncharacterized protein</fullName>
    </submittedName>
</protein>
<feature type="signal peptide" evidence="1">
    <location>
        <begin position="1"/>
        <end position="21"/>
    </location>
</feature>
<keyword evidence="3" id="KW-1185">Reference proteome</keyword>
<dbReference type="Proteomes" id="UP000198639">
    <property type="component" value="Unassembled WGS sequence"/>
</dbReference>
<dbReference type="OrthoDB" id="8758605at2"/>
<proteinExistence type="predicted"/>
<evidence type="ECO:0000256" key="1">
    <source>
        <dbReference type="SAM" id="SignalP"/>
    </source>
</evidence>
<name>A0A1I1HFY2_9BURK</name>
<reference evidence="3" key="1">
    <citation type="submission" date="2016-10" db="EMBL/GenBank/DDBJ databases">
        <authorList>
            <person name="Varghese N."/>
            <person name="Submissions S."/>
        </authorList>
    </citation>
    <scope>NUCLEOTIDE SEQUENCE [LARGE SCALE GENOMIC DNA]</scope>
    <source>
        <strain evidence="3">CGMCC 1.12041</strain>
    </source>
</reference>
<feature type="chain" id="PRO_5011669731" evidence="1">
    <location>
        <begin position="22"/>
        <end position="140"/>
    </location>
</feature>
<dbReference type="AlphaFoldDB" id="A0A1I1HFY2"/>
<dbReference type="RefSeq" id="WP_091872350.1">
    <property type="nucleotide sequence ID" value="NZ_FOLD01000004.1"/>
</dbReference>
<evidence type="ECO:0000313" key="3">
    <source>
        <dbReference type="Proteomes" id="UP000198639"/>
    </source>
</evidence>
<evidence type="ECO:0000313" key="2">
    <source>
        <dbReference type="EMBL" id="SFC22492.1"/>
    </source>
</evidence>
<keyword evidence="1" id="KW-0732">Signal</keyword>
<dbReference type="EMBL" id="FOLD01000004">
    <property type="protein sequence ID" value="SFC22492.1"/>
    <property type="molecule type" value="Genomic_DNA"/>
</dbReference>
<gene>
    <name evidence="2" type="ORF">SAMN05216204_104233</name>
</gene>